<dbReference type="EMBL" id="LUKE01000003">
    <property type="protein sequence ID" value="KYG63790.1"/>
    <property type="molecule type" value="Genomic_DNA"/>
</dbReference>
<dbReference type="PROSITE" id="PS50110">
    <property type="entry name" value="RESPONSE_REGULATORY"/>
    <property type="match status" value="1"/>
</dbReference>
<dbReference type="InterPro" id="IPR001789">
    <property type="entry name" value="Sig_transdc_resp-reg_receiver"/>
</dbReference>
<keyword evidence="6" id="KW-1185">Reference proteome</keyword>
<dbReference type="InterPro" id="IPR011006">
    <property type="entry name" value="CheY-like_superfamily"/>
</dbReference>
<name>A0A150WJB6_BDEBC</name>
<dbReference type="InterPro" id="IPR050595">
    <property type="entry name" value="Bact_response_regulator"/>
</dbReference>
<dbReference type="PANTHER" id="PTHR44591">
    <property type="entry name" value="STRESS RESPONSE REGULATOR PROTEIN 1"/>
    <property type="match status" value="1"/>
</dbReference>
<evidence type="ECO:0000256" key="3">
    <source>
        <dbReference type="PROSITE-ProRule" id="PRU00169"/>
    </source>
</evidence>
<dbReference type="RefSeq" id="WP_061835684.1">
    <property type="nucleotide sequence ID" value="NZ_LUKE01000003.1"/>
</dbReference>
<feature type="modified residue" description="4-aspartylphosphate" evidence="3">
    <location>
        <position position="63"/>
    </location>
</feature>
<dbReference type="Gene3D" id="3.40.50.2300">
    <property type="match status" value="1"/>
</dbReference>
<protein>
    <recommendedName>
        <fullName evidence="4">Response regulatory domain-containing protein</fullName>
    </recommendedName>
</protein>
<reference evidence="5 6" key="1">
    <citation type="submission" date="2016-03" db="EMBL/GenBank/DDBJ databases">
        <authorList>
            <person name="Ploux O."/>
        </authorList>
    </citation>
    <scope>NUCLEOTIDE SEQUENCE [LARGE SCALE GENOMIC DNA]</scope>
    <source>
        <strain evidence="5 6">R0</strain>
    </source>
</reference>
<organism evidence="5 6">
    <name type="scientific">Bdellovibrio bacteriovorus</name>
    <dbReference type="NCBI Taxonomy" id="959"/>
    <lineage>
        <taxon>Bacteria</taxon>
        <taxon>Pseudomonadati</taxon>
        <taxon>Bdellovibrionota</taxon>
        <taxon>Bdellovibrionia</taxon>
        <taxon>Bdellovibrionales</taxon>
        <taxon>Pseudobdellovibrionaceae</taxon>
        <taxon>Bdellovibrio</taxon>
    </lineage>
</organism>
<evidence type="ECO:0000313" key="6">
    <source>
        <dbReference type="Proteomes" id="UP000075320"/>
    </source>
</evidence>
<evidence type="ECO:0000313" key="5">
    <source>
        <dbReference type="EMBL" id="KYG63790.1"/>
    </source>
</evidence>
<dbReference type="Pfam" id="PF00072">
    <property type="entry name" value="Response_reg"/>
    <property type="match status" value="1"/>
</dbReference>
<dbReference type="AlphaFoldDB" id="A0A150WJB6"/>
<gene>
    <name evidence="5" type="ORF">AZI86_13280</name>
</gene>
<evidence type="ECO:0000256" key="1">
    <source>
        <dbReference type="ARBA" id="ARBA00022553"/>
    </source>
</evidence>
<sequence>MMQELNLNCFANPKVLVVDDCLDSVRLISTVFNHYHCDADIAFDGKDALTLMRTRKYDLIVLDWNMPNLGGYDTLSAMEDMWSSEPRPKRMPVLIYTSANYSDLIVPELKHFKYVGFIDKSKSLATKIKTVGQTLSLI</sequence>
<accession>A0A150WJB6</accession>
<keyword evidence="2" id="KW-0902">Two-component regulatory system</keyword>
<evidence type="ECO:0000256" key="2">
    <source>
        <dbReference type="ARBA" id="ARBA00023012"/>
    </source>
</evidence>
<keyword evidence="1 3" id="KW-0597">Phosphoprotein</keyword>
<dbReference type="SUPFAM" id="SSF52172">
    <property type="entry name" value="CheY-like"/>
    <property type="match status" value="1"/>
</dbReference>
<dbReference type="GO" id="GO:0000160">
    <property type="term" value="P:phosphorelay signal transduction system"/>
    <property type="evidence" value="ECO:0007669"/>
    <property type="project" value="UniProtKB-KW"/>
</dbReference>
<comment type="caution">
    <text evidence="5">The sequence shown here is derived from an EMBL/GenBank/DDBJ whole genome shotgun (WGS) entry which is preliminary data.</text>
</comment>
<evidence type="ECO:0000259" key="4">
    <source>
        <dbReference type="PROSITE" id="PS50110"/>
    </source>
</evidence>
<proteinExistence type="predicted"/>
<feature type="domain" description="Response regulatory" evidence="4">
    <location>
        <begin position="14"/>
        <end position="135"/>
    </location>
</feature>
<dbReference type="PANTHER" id="PTHR44591:SF14">
    <property type="entry name" value="PROTEIN PILG"/>
    <property type="match status" value="1"/>
</dbReference>
<dbReference type="Proteomes" id="UP000075320">
    <property type="component" value="Unassembled WGS sequence"/>
</dbReference>
<dbReference type="SMART" id="SM00448">
    <property type="entry name" value="REC"/>
    <property type="match status" value="1"/>
</dbReference>